<evidence type="ECO:0000313" key="6">
    <source>
        <dbReference type="EMBL" id="GAA3632083.1"/>
    </source>
</evidence>
<dbReference type="Gene3D" id="3.40.50.2300">
    <property type="match status" value="1"/>
</dbReference>
<evidence type="ECO:0000256" key="1">
    <source>
        <dbReference type="ARBA" id="ARBA00022553"/>
    </source>
</evidence>
<comment type="caution">
    <text evidence="6">The sequence shown here is derived from an EMBL/GenBank/DDBJ whole genome shotgun (WGS) entry which is preliminary data.</text>
</comment>
<dbReference type="InterPro" id="IPR000792">
    <property type="entry name" value="Tscrpt_reg_LuxR_C"/>
</dbReference>
<dbReference type="Proteomes" id="UP001501490">
    <property type="component" value="Unassembled WGS sequence"/>
</dbReference>
<dbReference type="InterPro" id="IPR001789">
    <property type="entry name" value="Sig_transdc_resp-reg_receiver"/>
</dbReference>
<dbReference type="EMBL" id="BAABAB010000029">
    <property type="protein sequence ID" value="GAA3632083.1"/>
    <property type="molecule type" value="Genomic_DNA"/>
</dbReference>
<dbReference type="SMART" id="SM00448">
    <property type="entry name" value="REC"/>
    <property type="match status" value="1"/>
</dbReference>
<evidence type="ECO:0000256" key="3">
    <source>
        <dbReference type="PROSITE-ProRule" id="PRU00169"/>
    </source>
</evidence>
<keyword evidence="7" id="KW-1185">Reference proteome</keyword>
<accession>A0ABP7AGJ0</accession>
<dbReference type="SUPFAM" id="SSF46894">
    <property type="entry name" value="C-terminal effector domain of the bipartite response regulators"/>
    <property type="match status" value="1"/>
</dbReference>
<proteinExistence type="predicted"/>
<dbReference type="CDD" id="cd17535">
    <property type="entry name" value="REC_NarL-like"/>
    <property type="match status" value="1"/>
</dbReference>
<feature type="domain" description="HTH luxR-type" evidence="4">
    <location>
        <begin position="148"/>
        <end position="213"/>
    </location>
</feature>
<dbReference type="PANTHER" id="PTHR43214">
    <property type="entry name" value="TWO-COMPONENT RESPONSE REGULATOR"/>
    <property type="match status" value="1"/>
</dbReference>
<dbReference type="InterPro" id="IPR039420">
    <property type="entry name" value="WalR-like"/>
</dbReference>
<feature type="modified residue" description="4-aspartylphosphate" evidence="3">
    <location>
        <position position="58"/>
    </location>
</feature>
<sequence length="223" mass="23408">MPSHAIRVGLVDDHDLFREGIRDILNAHADVTVVGEAGDAAAAVRLVGDKKPDVLLLDVDIPGGYVTDTVGRAKALSPDTRVVILTMLDEAKQIRELVRAGISAYLLKSASRHELVATIRTAAASPERCVLSISRDSLALLVAGDPAPDSSATPLTSRECEVLELAAQAFSNAQIATRTGMSEATVKRHLRNVFAKLEAVSRIDAVNRAVAAGLIAAPGPAGH</sequence>
<dbReference type="PROSITE" id="PS50043">
    <property type="entry name" value="HTH_LUXR_2"/>
    <property type="match status" value="1"/>
</dbReference>
<evidence type="ECO:0000313" key="7">
    <source>
        <dbReference type="Proteomes" id="UP001501490"/>
    </source>
</evidence>
<dbReference type="Pfam" id="PF00072">
    <property type="entry name" value="Response_reg"/>
    <property type="match status" value="1"/>
</dbReference>
<dbReference type="InterPro" id="IPR016032">
    <property type="entry name" value="Sig_transdc_resp-reg_C-effctor"/>
</dbReference>
<name>A0ABP7AGJ0_9ACTN</name>
<evidence type="ECO:0000259" key="4">
    <source>
        <dbReference type="PROSITE" id="PS50043"/>
    </source>
</evidence>
<reference evidence="7" key="1">
    <citation type="journal article" date="2019" name="Int. J. Syst. Evol. Microbiol.">
        <title>The Global Catalogue of Microorganisms (GCM) 10K type strain sequencing project: providing services to taxonomists for standard genome sequencing and annotation.</title>
        <authorList>
            <consortium name="The Broad Institute Genomics Platform"/>
            <consortium name="The Broad Institute Genome Sequencing Center for Infectious Disease"/>
            <person name="Wu L."/>
            <person name="Ma J."/>
        </authorList>
    </citation>
    <scope>NUCLEOTIDE SEQUENCE [LARGE SCALE GENOMIC DNA]</scope>
    <source>
        <strain evidence="7">JCM 16929</strain>
    </source>
</reference>
<protein>
    <submittedName>
        <fullName evidence="6">Response regulator transcription factor</fullName>
    </submittedName>
</protein>
<dbReference type="PRINTS" id="PR00038">
    <property type="entry name" value="HTHLUXR"/>
</dbReference>
<dbReference type="SUPFAM" id="SSF52172">
    <property type="entry name" value="CheY-like"/>
    <property type="match status" value="1"/>
</dbReference>
<evidence type="ECO:0000256" key="2">
    <source>
        <dbReference type="ARBA" id="ARBA00023125"/>
    </source>
</evidence>
<dbReference type="SMART" id="SM00421">
    <property type="entry name" value="HTH_LUXR"/>
    <property type="match status" value="1"/>
</dbReference>
<dbReference type="PROSITE" id="PS50110">
    <property type="entry name" value="RESPONSE_REGULATORY"/>
    <property type="match status" value="1"/>
</dbReference>
<gene>
    <name evidence="6" type="ORF">GCM10022236_38280</name>
</gene>
<evidence type="ECO:0000259" key="5">
    <source>
        <dbReference type="PROSITE" id="PS50110"/>
    </source>
</evidence>
<feature type="domain" description="Response regulatory" evidence="5">
    <location>
        <begin position="7"/>
        <end position="123"/>
    </location>
</feature>
<dbReference type="InterPro" id="IPR011006">
    <property type="entry name" value="CheY-like_superfamily"/>
</dbReference>
<dbReference type="Pfam" id="PF00196">
    <property type="entry name" value="GerE"/>
    <property type="match status" value="1"/>
</dbReference>
<keyword evidence="2" id="KW-0238">DNA-binding</keyword>
<dbReference type="InterPro" id="IPR058245">
    <property type="entry name" value="NreC/VraR/RcsB-like_REC"/>
</dbReference>
<keyword evidence="1 3" id="KW-0597">Phosphoprotein</keyword>
<dbReference type="CDD" id="cd06170">
    <property type="entry name" value="LuxR_C_like"/>
    <property type="match status" value="1"/>
</dbReference>
<organism evidence="6 7">
    <name type="scientific">Microlunatus ginsengisoli</name>
    <dbReference type="NCBI Taxonomy" id="363863"/>
    <lineage>
        <taxon>Bacteria</taxon>
        <taxon>Bacillati</taxon>
        <taxon>Actinomycetota</taxon>
        <taxon>Actinomycetes</taxon>
        <taxon>Propionibacteriales</taxon>
        <taxon>Propionibacteriaceae</taxon>
        <taxon>Microlunatus</taxon>
    </lineage>
</organism>